<evidence type="ECO:0000259" key="1">
    <source>
        <dbReference type="PROSITE" id="PS51186"/>
    </source>
</evidence>
<evidence type="ECO:0000313" key="3">
    <source>
        <dbReference type="Proteomes" id="UP000321558"/>
    </source>
</evidence>
<dbReference type="Proteomes" id="UP000321558">
    <property type="component" value="Unassembled WGS sequence"/>
</dbReference>
<dbReference type="GO" id="GO:0016747">
    <property type="term" value="F:acyltransferase activity, transferring groups other than amino-acyl groups"/>
    <property type="evidence" value="ECO:0007669"/>
    <property type="project" value="InterPro"/>
</dbReference>
<dbReference type="InterPro" id="IPR000182">
    <property type="entry name" value="GNAT_dom"/>
</dbReference>
<dbReference type="PANTHER" id="PTHR43792">
    <property type="entry name" value="GNAT FAMILY, PUTATIVE (AFU_ORTHOLOGUE AFUA_3G00765)-RELATED-RELATED"/>
    <property type="match status" value="1"/>
</dbReference>
<comment type="caution">
    <text evidence="2">The sequence shown here is derived from an EMBL/GenBank/DDBJ whole genome shotgun (WGS) entry which is preliminary data.</text>
</comment>
<accession>A0A511ZL33</accession>
<dbReference type="EMBL" id="BJYM01000012">
    <property type="protein sequence ID" value="GEN88161.1"/>
    <property type="molecule type" value="Genomic_DNA"/>
</dbReference>
<dbReference type="PANTHER" id="PTHR43792:SF1">
    <property type="entry name" value="N-ACETYLTRANSFERASE DOMAIN-CONTAINING PROTEIN"/>
    <property type="match status" value="1"/>
</dbReference>
<organism evidence="2 3">
    <name type="scientific">Oceanobacillus sojae</name>
    <dbReference type="NCBI Taxonomy" id="582851"/>
    <lineage>
        <taxon>Bacteria</taxon>
        <taxon>Bacillati</taxon>
        <taxon>Bacillota</taxon>
        <taxon>Bacilli</taxon>
        <taxon>Bacillales</taxon>
        <taxon>Bacillaceae</taxon>
        <taxon>Oceanobacillus</taxon>
    </lineage>
</organism>
<protein>
    <submittedName>
        <fullName evidence="2">N-acetyltransferase</fullName>
    </submittedName>
</protein>
<dbReference type="AlphaFoldDB" id="A0A511ZL33"/>
<keyword evidence="2" id="KW-0808">Transferase</keyword>
<reference evidence="2 3" key="1">
    <citation type="submission" date="2019-07" db="EMBL/GenBank/DDBJ databases">
        <title>Whole genome shotgun sequence of Oceanobacillus sojae NBRC 105379.</title>
        <authorList>
            <person name="Hosoyama A."/>
            <person name="Uohara A."/>
            <person name="Ohji S."/>
            <person name="Ichikawa N."/>
        </authorList>
    </citation>
    <scope>NUCLEOTIDE SEQUENCE [LARGE SCALE GENOMIC DNA]</scope>
    <source>
        <strain evidence="2 3">NBRC 105379</strain>
    </source>
</reference>
<dbReference type="SUPFAM" id="SSF55729">
    <property type="entry name" value="Acyl-CoA N-acyltransferases (Nat)"/>
    <property type="match status" value="1"/>
</dbReference>
<proteinExistence type="predicted"/>
<dbReference type="PROSITE" id="PS51186">
    <property type="entry name" value="GNAT"/>
    <property type="match status" value="1"/>
</dbReference>
<dbReference type="Pfam" id="PF13302">
    <property type="entry name" value="Acetyltransf_3"/>
    <property type="match status" value="1"/>
</dbReference>
<feature type="domain" description="N-acetyltransferase" evidence="1">
    <location>
        <begin position="20"/>
        <end position="177"/>
    </location>
</feature>
<evidence type="ECO:0000313" key="2">
    <source>
        <dbReference type="EMBL" id="GEN88161.1"/>
    </source>
</evidence>
<dbReference type="InterPro" id="IPR016181">
    <property type="entry name" value="Acyl_CoA_acyltransferase"/>
</dbReference>
<sequence>MRKNEVMNETPNMNLNTERIFLRPVIAEDMKEFYEIVKKDSVGKWLGIGKGMSLEETEQYVSKIIKHWNQYDFGVWAAVNKSSGKIMGHCGLRYIDDTEDIEIIYLLDPGFWGMGYASEAADSVIKYAFQSLKIEKLTARVRINNMKSKKVIEKLGFQFIDDKHYNNRKLSYFELFQENLIKY</sequence>
<name>A0A511ZL33_9BACI</name>
<dbReference type="InterPro" id="IPR051531">
    <property type="entry name" value="N-acetyltransferase"/>
</dbReference>
<dbReference type="Gene3D" id="3.40.630.30">
    <property type="match status" value="1"/>
</dbReference>
<gene>
    <name evidence="2" type="ORF">OSO01_29000</name>
</gene>
<keyword evidence="3" id="KW-1185">Reference proteome</keyword>